<dbReference type="PANTHER" id="PTHR12265:SF11">
    <property type="entry name" value="ALPHA_BETA-HYDROLASES SUPERFAMILY PROTEIN"/>
    <property type="match status" value="1"/>
</dbReference>
<dbReference type="InterPro" id="IPR029058">
    <property type="entry name" value="AB_hydrolase_fold"/>
</dbReference>
<evidence type="ECO:0008006" key="4">
    <source>
        <dbReference type="Google" id="ProtNLM"/>
    </source>
</evidence>
<dbReference type="Pfam" id="PF05705">
    <property type="entry name" value="DUF829"/>
    <property type="match status" value="1"/>
</dbReference>
<dbReference type="EMBL" id="JBBNAG010000001">
    <property type="protein sequence ID" value="KAK9165503.1"/>
    <property type="molecule type" value="Genomic_DNA"/>
</dbReference>
<evidence type="ECO:0000313" key="2">
    <source>
        <dbReference type="EMBL" id="KAK9165503.1"/>
    </source>
</evidence>
<proteinExistence type="predicted"/>
<dbReference type="PANTHER" id="PTHR12265">
    <property type="entry name" value="TRANSMEMBRANE PROTEIN 53"/>
    <property type="match status" value="1"/>
</dbReference>
<keyword evidence="3" id="KW-1185">Reference proteome</keyword>
<dbReference type="Proteomes" id="UP001419268">
    <property type="component" value="Unassembled WGS sequence"/>
</dbReference>
<feature type="compositionally biased region" description="Low complexity" evidence="1">
    <location>
        <begin position="34"/>
        <end position="51"/>
    </location>
</feature>
<comment type="caution">
    <text evidence="2">The sequence shown here is derived from an EMBL/GenBank/DDBJ whole genome shotgun (WGS) entry which is preliminary data.</text>
</comment>
<name>A0AAP0Q394_9MAGN</name>
<gene>
    <name evidence="2" type="ORF">Scep_000694</name>
</gene>
<dbReference type="AlphaFoldDB" id="A0AAP0Q394"/>
<evidence type="ECO:0000313" key="3">
    <source>
        <dbReference type="Proteomes" id="UP001419268"/>
    </source>
</evidence>
<protein>
    <recommendedName>
        <fullName evidence="4">Transmembrane protein 53</fullName>
    </recommendedName>
</protein>
<sequence>MEASVRILSSTCKAHQLSRSIFISQSHKLKSHSPHILSISSPNPNPTSNSSRFTRNRLSPLSISQSTMAMASSPISNPIESLFQSLSASSEFLNFRKSDDFSSNPETLDSKERNFVWSKASEGFDGGNLGVLGDKGPVWTVVLLGWLGAEQKHLRRYAELYNSMGIHAVKFVVPVKDVMLAFDFGRGVERRVLGLAEELVSWLSEGERDGRERGLLFHTFSNTGWFAYGLILDYLQGRGDYMDKIKGCVIDSAGSPEINPKIWAAGFSAALLKKRSSSTLPAVDDKGNGSQMNANRSRVHYSDPNLVEALLLTVLEILFFYILKCHDVNRRLTKIITILSKNQPPCPQLYLYSTADKVIPFGSVEMFIEDQKNKGAKVRAYNFGSSPHVDHYRTFPDIYSAELCKFLKECITTVGAK</sequence>
<accession>A0AAP0Q394</accession>
<evidence type="ECO:0000256" key="1">
    <source>
        <dbReference type="SAM" id="MobiDB-lite"/>
    </source>
</evidence>
<organism evidence="2 3">
    <name type="scientific">Stephania cephalantha</name>
    <dbReference type="NCBI Taxonomy" id="152367"/>
    <lineage>
        <taxon>Eukaryota</taxon>
        <taxon>Viridiplantae</taxon>
        <taxon>Streptophyta</taxon>
        <taxon>Embryophyta</taxon>
        <taxon>Tracheophyta</taxon>
        <taxon>Spermatophyta</taxon>
        <taxon>Magnoliopsida</taxon>
        <taxon>Ranunculales</taxon>
        <taxon>Menispermaceae</taxon>
        <taxon>Menispermoideae</taxon>
        <taxon>Cissampelideae</taxon>
        <taxon>Stephania</taxon>
    </lineage>
</organism>
<reference evidence="2 3" key="1">
    <citation type="submission" date="2024-01" db="EMBL/GenBank/DDBJ databases">
        <title>Genome assemblies of Stephania.</title>
        <authorList>
            <person name="Yang L."/>
        </authorList>
    </citation>
    <scope>NUCLEOTIDE SEQUENCE [LARGE SCALE GENOMIC DNA]</scope>
    <source>
        <strain evidence="2">JXDWG</strain>
        <tissue evidence="2">Leaf</tissue>
    </source>
</reference>
<dbReference type="InterPro" id="IPR008547">
    <property type="entry name" value="DUF829_TMEM53"/>
</dbReference>
<feature type="region of interest" description="Disordered" evidence="1">
    <location>
        <begin position="33"/>
        <end position="54"/>
    </location>
</feature>
<dbReference type="SUPFAM" id="SSF53474">
    <property type="entry name" value="alpha/beta-Hydrolases"/>
    <property type="match status" value="1"/>
</dbReference>